<dbReference type="OrthoDB" id="41266at2759"/>
<gene>
    <name evidence="15" type="ORF">DGYR_LOCUS714</name>
</gene>
<evidence type="ECO:0000256" key="1">
    <source>
        <dbReference type="ARBA" id="ARBA00004389"/>
    </source>
</evidence>
<dbReference type="GO" id="GO:0005789">
    <property type="term" value="C:endoplasmic reticulum membrane"/>
    <property type="evidence" value="ECO:0007669"/>
    <property type="project" value="UniProtKB-SubCell"/>
</dbReference>
<dbReference type="InterPro" id="IPR019009">
    <property type="entry name" value="SRP_receptor_beta_su"/>
</dbReference>
<proteinExistence type="inferred from homology"/>
<dbReference type="AlphaFoldDB" id="A0A7I8V714"/>
<dbReference type="GO" id="GO:0005794">
    <property type="term" value="C:Golgi apparatus"/>
    <property type="evidence" value="ECO:0007669"/>
    <property type="project" value="TreeGrafter"/>
</dbReference>
<dbReference type="GO" id="GO:0006886">
    <property type="term" value="P:intracellular protein transport"/>
    <property type="evidence" value="ECO:0007669"/>
    <property type="project" value="TreeGrafter"/>
</dbReference>
<keyword evidence="16" id="KW-1185">Reference proteome</keyword>
<evidence type="ECO:0000256" key="3">
    <source>
        <dbReference type="ARBA" id="ARBA00020256"/>
    </source>
</evidence>
<dbReference type="Pfam" id="PF09439">
    <property type="entry name" value="SRPRB"/>
    <property type="match status" value="1"/>
</dbReference>
<evidence type="ECO:0000256" key="4">
    <source>
        <dbReference type="ARBA" id="ARBA00022692"/>
    </source>
</evidence>
<dbReference type="GO" id="GO:0034067">
    <property type="term" value="P:protein localization to Golgi apparatus"/>
    <property type="evidence" value="ECO:0007669"/>
    <property type="project" value="TreeGrafter"/>
</dbReference>
<dbReference type="EMBL" id="CAJFCJ010000001">
    <property type="protein sequence ID" value="CAD5111417.1"/>
    <property type="molecule type" value="Genomic_DNA"/>
</dbReference>
<evidence type="ECO:0000256" key="7">
    <source>
        <dbReference type="ARBA" id="ARBA00022989"/>
    </source>
</evidence>
<dbReference type="InterPro" id="IPR027417">
    <property type="entry name" value="P-loop_NTPase"/>
</dbReference>
<dbReference type="SUPFAM" id="SSF52540">
    <property type="entry name" value="P-loop containing nucleoside triphosphate hydrolases"/>
    <property type="match status" value="1"/>
</dbReference>
<comment type="similarity">
    <text evidence="2">Belongs to the SRP receptor beta subunit family.</text>
</comment>
<reference evidence="15 16" key="1">
    <citation type="submission" date="2020-08" db="EMBL/GenBank/DDBJ databases">
        <authorList>
            <person name="Hejnol A."/>
        </authorList>
    </citation>
    <scope>NUCLEOTIDE SEQUENCE [LARGE SCALE GENOMIC DNA]</scope>
</reference>
<comment type="subcellular location">
    <subcellularLocation>
        <location evidence="1">Endoplasmic reticulum membrane</location>
        <topology evidence="1">Single-pass membrane protein</topology>
    </subcellularLocation>
</comment>
<evidence type="ECO:0000256" key="6">
    <source>
        <dbReference type="ARBA" id="ARBA00022824"/>
    </source>
</evidence>
<dbReference type="NCBIfam" id="TIGR00231">
    <property type="entry name" value="small_GTP"/>
    <property type="match status" value="1"/>
</dbReference>
<evidence type="ECO:0000313" key="16">
    <source>
        <dbReference type="Proteomes" id="UP000549394"/>
    </source>
</evidence>
<evidence type="ECO:0000256" key="2">
    <source>
        <dbReference type="ARBA" id="ARBA00005619"/>
    </source>
</evidence>
<comment type="caution">
    <text evidence="15">The sequence shown here is derived from an EMBL/GenBank/DDBJ whole genome shotgun (WGS) entry which is preliminary data.</text>
</comment>
<dbReference type="GO" id="GO:0005525">
    <property type="term" value="F:GTP binding"/>
    <property type="evidence" value="ECO:0007669"/>
    <property type="project" value="UniProtKB-KW"/>
</dbReference>
<evidence type="ECO:0000256" key="12">
    <source>
        <dbReference type="ARBA" id="ARBA00038765"/>
    </source>
</evidence>
<dbReference type="GO" id="GO:0003924">
    <property type="term" value="F:GTPase activity"/>
    <property type="evidence" value="ECO:0007669"/>
    <property type="project" value="TreeGrafter"/>
</dbReference>
<evidence type="ECO:0000256" key="13">
    <source>
        <dbReference type="ARBA" id="ARBA00039478"/>
    </source>
</evidence>
<evidence type="ECO:0000256" key="9">
    <source>
        <dbReference type="ARBA" id="ARBA00023136"/>
    </source>
</evidence>
<accession>A0A7I8V714</accession>
<keyword evidence="4 14" id="KW-0812">Transmembrane</keyword>
<name>A0A7I8V714_9ANNE</name>
<keyword evidence="9 14" id="KW-0472">Membrane</keyword>
<sequence>MTNAKKVTDFDAFLSNYDTTTLAIAATFILGIITVLIFFIKRSTGSGNSILFMGINNAGKTAIFLNLIKSENRLTITSMKQNEGTVQVGGKSLKIIDLPGNERIRKQYMDQFKKSVKAVFFVVDSFTLPKEVKDVAELLYDILIDGTLTKYSPTIVIVCNKQDHAMAKSSSVIKNLLQKELNTLRTTRAAALDSIDQNEKVNLLGKKNKDFEFSDLKFKVEFIESTIKDNDGKSGLSSVTDWLEKVA</sequence>
<evidence type="ECO:0000256" key="14">
    <source>
        <dbReference type="SAM" id="Phobius"/>
    </source>
</evidence>
<keyword evidence="8" id="KW-0342">GTP-binding</keyword>
<dbReference type="Proteomes" id="UP000549394">
    <property type="component" value="Unassembled WGS sequence"/>
</dbReference>
<dbReference type="Gene3D" id="3.40.50.300">
    <property type="entry name" value="P-loop containing nucleotide triphosphate hydrolases"/>
    <property type="match status" value="1"/>
</dbReference>
<dbReference type="CDD" id="cd04105">
    <property type="entry name" value="SR_beta"/>
    <property type="match status" value="1"/>
</dbReference>
<evidence type="ECO:0000256" key="8">
    <source>
        <dbReference type="ARBA" id="ARBA00023134"/>
    </source>
</evidence>
<keyword evidence="10" id="KW-0675">Receptor</keyword>
<comment type="subunit">
    <text evidence="12">Interacts with SYS1.</text>
</comment>
<keyword evidence="6" id="KW-0256">Endoplasmic reticulum</keyword>
<evidence type="ECO:0000256" key="10">
    <source>
        <dbReference type="ARBA" id="ARBA00023170"/>
    </source>
</evidence>
<organism evidence="15 16">
    <name type="scientific">Dimorphilus gyrociliatus</name>
    <dbReference type="NCBI Taxonomy" id="2664684"/>
    <lineage>
        <taxon>Eukaryota</taxon>
        <taxon>Metazoa</taxon>
        <taxon>Spiralia</taxon>
        <taxon>Lophotrochozoa</taxon>
        <taxon>Annelida</taxon>
        <taxon>Polychaeta</taxon>
        <taxon>Polychaeta incertae sedis</taxon>
        <taxon>Dinophilidae</taxon>
        <taxon>Dimorphilus</taxon>
    </lineage>
</organism>
<dbReference type="GO" id="GO:0043001">
    <property type="term" value="P:Golgi to plasma membrane protein transport"/>
    <property type="evidence" value="ECO:0007669"/>
    <property type="project" value="TreeGrafter"/>
</dbReference>
<dbReference type="InterPro" id="IPR005225">
    <property type="entry name" value="Small_GTP-bd"/>
</dbReference>
<evidence type="ECO:0000256" key="11">
    <source>
        <dbReference type="ARBA" id="ARBA00037377"/>
    </source>
</evidence>
<keyword evidence="5" id="KW-0547">Nucleotide-binding</keyword>
<dbReference type="PANTHER" id="PTHR45909:SF1">
    <property type="entry name" value="ADP-RIBOSYLATION FACTOR-RELATED PROTEIN 1"/>
    <property type="match status" value="1"/>
</dbReference>
<protein>
    <recommendedName>
        <fullName evidence="13">ADP-ribosylation factor-related protein 1</fullName>
    </recommendedName>
    <alternativeName>
        <fullName evidence="3">Signal recognition particle receptor subunit beta</fullName>
    </alternativeName>
</protein>
<dbReference type="InterPro" id="IPR024156">
    <property type="entry name" value="Small_GTPase_ARF"/>
</dbReference>
<evidence type="ECO:0000256" key="5">
    <source>
        <dbReference type="ARBA" id="ARBA00022741"/>
    </source>
</evidence>
<comment type="function">
    <text evidence="11">Trans-Golgi-associated GTPase that regulates protein sorting. Controls the targeting of ARL1 and its effector to the trans-Golgi. Required for the lipidation of chylomicrons in the intestine and required for VLDL lipidation in the liver.</text>
</comment>
<keyword evidence="7 14" id="KW-1133">Transmembrane helix</keyword>
<feature type="transmembrane region" description="Helical" evidence="14">
    <location>
        <begin position="20"/>
        <end position="40"/>
    </location>
</feature>
<dbReference type="PANTHER" id="PTHR45909">
    <property type="entry name" value="ADP-RIBOSYLATION FACTOR-RELATED PROTEIN 1"/>
    <property type="match status" value="1"/>
</dbReference>
<evidence type="ECO:0000313" key="15">
    <source>
        <dbReference type="EMBL" id="CAD5111417.1"/>
    </source>
</evidence>